<keyword evidence="6" id="KW-1185">Reference proteome</keyword>
<dbReference type="GO" id="GO:0016787">
    <property type="term" value="F:hydrolase activity"/>
    <property type="evidence" value="ECO:0007669"/>
    <property type="project" value="UniProtKB-KW"/>
</dbReference>
<keyword evidence="3" id="KW-0067">ATP-binding</keyword>
<name>A0A847RQ99_9BACT</name>
<dbReference type="PANTHER" id="PTHR43309">
    <property type="entry name" value="5-OXOPROLINASE SUBUNIT C"/>
    <property type="match status" value="1"/>
</dbReference>
<gene>
    <name evidence="5" type="ORF">HGH92_01850</name>
</gene>
<evidence type="ECO:0000313" key="6">
    <source>
        <dbReference type="Proteomes" id="UP000570474"/>
    </source>
</evidence>
<dbReference type="GO" id="GO:0016740">
    <property type="term" value="F:transferase activity"/>
    <property type="evidence" value="ECO:0007669"/>
    <property type="project" value="UniProtKB-KW"/>
</dbReference>
<accession>A0A847RQ99</accession>
<evidence type="ECO:0000256" key="3">
    <source>
        <dbReference type="ARBA" id="ARBA00022840"/>
    </source>
</evidence>
<dbReference type="Gene3D" id="2.40.100.10">
    <property type="entry name" value="Cyclophilin-like"/>
    <property type="match status" value="1"/>
</dbReference>
<sequence length="332" mass="36106">MSIAVLQQGIMDTIQDKGRYGFQHLGINPGGVMDRIAMAVANALTGNPPGEAVLELHFPAGKYLFEAPALIALSGGDFSAAINGLAVPMHKLLYVQAGAILTFEKLRSGARCYLAVRHGFSLTPWLGSYSTHLKVAQGGFNGRALRKGDKLPLRQSAQFTGDRHPETFPWTAATSHLYHQQGAVRILPGACWDILEASSQQQLTTGSFLIGPHSDRMGFRLNGTPLRTVRKEEQLSAGICRGAIQLLPDGQLIILMADHQTTGGYPVAAHVITADMPALAQYQPGQSLQFSVISGEAATTALWQQEKAVRYLQHASQLHLEKWLLPYELYRS</sequence>
<dbReference type="AlphaFoldDB" id="A0A847RQ99"/>
<reference evidence="5 6" key="1">
    <citation type="submission" date="2020-04" db="EMBL/GenBank/DDBJ databases">
        <authorList>
            <person name="Yin C."/>
        </authorList>
    </citation>
    <scope>NUCLEOTIDE SEQUENCE [LARGE SCALE GENOMIC DNA]</scope>
    <source>
        <strain evidence="5 6">Ae27</strain>
    </source>
</reference>
<keyword evidence="2" id="KW-0378">Hydrolase</keyword>
<evidence type="ECO:0000313" key="5">
    <source>
        <dbReference type="EMBL" id="NLR63038.1"/>
    </source>
</evidence>
<keyword evidence="5" id="KW-0808">Transferase</keyword>
<dbReference type="InterPro" id="IPR052708">
    <property type="entry name" value="PxpC"/>
</dbReference>
<dbReference type="EMBL" id="JABAIA010000001">
    <property type="protein sequence ID" value="NLR63038.1"/>
    <property type="molecule type" value="Genomic_DNA"/>
</dbReference>
<protein>
    <submittedName>
        <fullName evidence="5">Biotin-dependent carboxyltransferase family protein</fullName>
    </submittedName>
</protein>
<proteinExistence type="predicted"/>
<keyword evidence="1" id="KW-0547">Nucleotide-binding</keyword>
<organism evidence="5 6">
    <name type="scientific">Chitinophaga varians</name>
    <dbReference type="NCBI Taxonomy" id="2202339"/>
    <lineage>
        <taxon>Bacteria</taxon>
        <taxon>Pseudomonadati</taxon>
        <taxon>Bacteroidota</taxon>
        <taxon>Chitinophagia</taxon>
        <taxon>Chitinophagales</taxon>
        <taxon>Chitinophagaceae</taxon>
        <taxon>Chitinophaga</taxon>
    </lineage>
</organism>
<evidence type="ECO:0000256" key="2">
    <source>
        <dbReference type="ARBA" id="ARBA00022801"/>
    </source>
</evidence>
<comment type="caution">
    <text evidence="5">The sequence shown here is derived from an EMBL/GenBank/DDBJ whole genome shotgun (WGS) entry which is preliminary data.</text>
</comment>
<feature type="domain" description="Carboxyltransferase" evidence="4">
    <location>
        <begin position="24"/>
        <end position="308"/>
    </location>
</feature>
<dbReference type="Proteomes" id="UP000570474">
    <property type="component" value="Unassembled WGS sequence"/>
</dbReference>
<dbReference type="GO" id="GO:0005524">
    <property type="term" value="F:ATP binding"/>
    <property type="evidence" value="ECO:0007669"/>
    <property type="project" value="UniProtKB-KW"/>
</dbReference>
<dbReference type="SMART" id="SM00797">
    <property type="entry name" value="AHS2"/>
    <property type="match status" value="1"/>
</dbReference>
<evidence type="ECO:0000256" key="1">
    <source>
        <dbReference type="ARBA" id="ARBA00022741"/>
    </source>
</evidence>
<dbReference type="Pfam" id="PF02626">
    <property type="entry name" value="CT_A_B"/>
    <property type="match status" value="1"/>
</dbReference>
<dbReference type="InterPro" id="IPR003778">
    <property type="entry name" value="CT_A_B"/>
</dbReference>
<dbReference type="PANTHER" id="PTHR43309:SF3">
    <property type="entry name" value="5-OXOPROLINASE SUBUNIT C"/>
    <property type="match status" value="1"/>
</dbReference>
<dbReference type="RefSeq" id="WP_168869059.1">
    <property type="nucleotide sequence ID" value="NZ_JABAIA010000001.1"/>
</dbReference>
<dbReference type="SUPFAM" id="SSF50891">
    <property type="entry name" value="Cyclophilin-like"/>
    <property type="match status" value="1"/>
</dbReference>
<evidence type="ECO:0000259" key="4">
    <source>
        <dbReference type="SMART" id="SM00797"/>
    </source>
</evidence>
<dbReference type="InterPro" id="IPR029000">
    <property type="entry name" value="Cyclophilin-like_dom_sf"/>
</dbReference>
<dbReference type="NCBIfam" id="TIGR00724">
    <property type="entry name" value="urea_amlyse_rel"/>
    <property type="match status" value="1"/>
</dbReference>